<dbReference type="AlphaFoldDB" id="A0A840PFC3"/>
<feature type="domain" description="Aldehyde dehydrogenase" evidence="7">
    <location>
        <begin position="5"/>
        <end position="452"/>
    </location>
</feature>
<evidence type="ECO:0000259" key="7">
    <source>
        <dbReference type="Pfam" id="PF00171"/>
    </source>
</evidence>
<protein>
    <recommendedName>
        <fullName evidence="3">aldehyde dehydrogenase (NAD(+))</fullName>
        <ecNumber evidence="3">1.2.1.3</ecNumber>
    </recommendedName>
</protein>
<dbReference type="InterPro" id="IPR016160">
    <property type="entry name" value="Ald_DH_CS_CYS"/>
</dbReference>
<evidence type="ECO:0000256" key="4">
    <source>
        <dbReference type="ARBA" id="ARBA00049194"/>
    </source>
</evidence>
<dbReference type="InterPro" id="IPR029510">
    <property type="entry name" value="Ald_DH_CS_GLU"/>
</dbReference>
<dbReference type="Pfam" id="PF00171">
    <property type="entry name" value="Aldedh"/>
    <property type="match status" value="1"/>
</dbReference>
<proteinExistence type="inferred from homology"/>
<evidence type="ECO:0000313" key="8">
    <source>
        <dbReference type="EMBL" id="MBB5136643.1"/>
    </source>
</evidence>
<evidence type="ECO:0000256" key="3">
    <source>
        <dbReference type="ARBA" id="ARBA00024226"/>
    </source>
</evidence>
<organism evidence="8 9">
    <name type="scientific">Thermocatellispora tengchongensis</name>
    <dbReference type="NCBI Taxonomy" id="1073253"/>
    <lineage>
        <taxon>Bacteria</taxon>
        <taxon>Bacillati</taxon>
        <taxon>Actinomycetota</taxon>
        <taxon>Actinomycetes</taxon>
        <taxon>Streptosporangiales</taxon>
        <taxon>Streptosporangiaceae</taxon>
        <taxon>Thermocatellispora</taxon>
    </lineage>
</organism>
<gene>
    <name evidence="8" type="ORF">HNP84_006394</name>
</gene>
<dbReference type="InterPro" id="IPR015590">
    <property type="entry name" value="Aldehyde_DH_dom"/>
</dbReference>
<keyword evidence="9" id="KW-1185">Reference proteome</keyword>
<dbReference type="Gene3D" id="3.40.309.10">
    <property type="entry name" value="Aldehyde Dehydrogenase, Chain A, domain 2"/>
    <property type="match status" value="1"/>
</dbReference>
<comment type="catalytic activity">
    <reaction evidence="4">
        <text>an aldehyde + NAD(+) + H2O = a carboxylate + NADH + 2 H(+)</text>
        <dbReference type="Rhea" id="RHEA:16185"/>
        <dbReference type="ChEBI" id="CHEBI:15377"/>
        <dbReference type="ChEBI" id="CHEBI:15378"/>
        <dbReference type="ChEBI" id="CHEBI:17478"/>
        <dbReference type="ChEBI" id="CHEBI:29067"/>
        <dbReference type="ChEBI" id="CHEBI:57540"/>
        <dbReference type="ChEBI" id="CHEBI:57945"/>
        <dbReference type="EC" id="1.2.1.3"/>
    </reaction>
</comment>
<name>A0A840PFC3_9ACTN</name>
<reference evidence="8 9" key="1">
    <citation type="submission" date="2020-08" db="EMBL/GenBank/DDBJ databases">
        <title>Genomic Encyclopedia of Type Strains, Phase IV (KMG-IV): sequencing the most valuable type-strain genomes for metagenomic binning, comparative biology and taxonomic classification.</title>
        <authorList>
            <person name="Goeker M."/>
        </authorList>
    </citation>
    <scope>NUCLEOTIDE SEQUENCE [LARGE SCALE GENOMIC DNA]</scope>
    <source>
        <strain evidence="8 9">DSM 45615</strain>
    </source>
</reference>
<evidence type="ECO:0000256" key="6">
    <source>
        <dbReference type="RuleBase" id="RU003345"/>
    </source>
</evidence>
<dbReference type="EC" id="1.2.1.3" evidence="3"/>
<comment type="similarity">
    <text evidence="1 6">Belongs to the aldehyde dehydrogenase family.</text>
</comment>
<dbReference type="Proteomes" id="UP000578449">
    <property type="component" value="Unassembled WGS sequence"/>
</dbReference>
<dbReference type="RefSeq" id="WP_185053536.1">
    <property type="nucleotide sequence ID" value="NZ_BAABIX010000008.1"/>
</dbReference>
<dbReference type="CDD" id="cd07138">
    <property type="entry name" value="ALDH_CddD_SSP0762"/>
    <property type="match status" value="1"/>
</dbReference>
<evidence type="ECO:0000256" key="2">
    <source>
        <dbReference type="ARBA" id="ARBA00023002"/>
    </source>
</evidence>
<accession>A0A840PFC3</accession>
<dbReference type="PROSITE" id="PS00070">
    <property type="entry name" value="ALDEHYDE_DEHYDR_CYS"/>
    <property type="match status" value="1"/>
</dbReference>
<dbReference type="InterPro" id="IPR016163">
    <property type="entry name" value="Ald_DH_C"/>
</dbReference>
<feature type="active site" evidence="5">
    <location>
        <position position="227"/>
    </location>
</feature>
<dbReference type="PANTHER" id="PTHR42804">
    <property type="entry name" value="ALDEHYDE DEHYDROGENASE"/>
    <property type="match status" value="1"/>
</dbReference>
<dbReference type="InterPro" id="IPR016162">
    <property type="entry name" value="Ald_DH_N"/>
</dbReference>
<keyword evidence="2 6" id="KW-0560">Oxidoreductase</keyword>
<sequence length="461" mass="47314">MEGLTLIDPCTGEPFAEVPAATAAEVEDAVAGACRARESWSMVPVAERAAVLRRAADELEARTAELAEAITMPLGLPRHLVRATQIASALTTLRTTADAAEELAWEERVGNSLVRREPAGVAAAIAPWNYPLMQSVNKVAPALAAGCAVVLKPSELTPLDSFVLADALAAAGLPGGVLQVVAGTGPEAGEALAGHPAVDVVSFTGSTAVGRRVAALAAGNVARSLLELGGKSASILLDDADVPAAVAHCARTVVGNSGQTCTALTRLLVPRSRLAEAEECAAALVGAARPGHRDDPGADLGPVISARQRERVTGHIRRGAAAGARLLTGGPDAPPGLDRGFYVRPTVFGGVDPGMAIAREEIFGPVLCVIPYEGEEEAVRIADDTPYGLSGAVWSADPERALAVARRLRTGQVSVNGGPFNPLAPFGGVKHSGTGREKGRYGIEEFTEYKAIQLPLTGGGS</sequence>
<dbReference type="PROSITE" id="PS00687">
    <property type="entry name" value="ALDEHYDE_DEHYDR_GLU"/>
    <property type="match status" value="1"/>
</dbReference>
<evidence type="ECO:0000313" key="9">
    <source>
        <dbReference type="Proteomes" id="UP000578449"/>
    </source>
</evidence>
<dbReference type="EMBL" id="JACHGN010000015">
    <property type="protein sequence ID" value="MBB5136643.1"/>
    <property type="molecule type" value="Genomic_DNA"/>
</dbReference>
<dbReference type="InterPro" id="IPR016161">
    <property type="entry name" value="Ald_DH/histidinol_DH"/>
</dbReference>
<evidence type="ECO:0000256" key="1">
    <source>
        <dbReference type="ARBA" id="ARBA00009986"/>
    </source>
</evidence>
<dbReference type="Gene3D" id="3.40.605.10">
    <property type="entry name" value="Aldehyde Dehydrogenase, Chain A, domain 1"/>
    <property type="match status" value="1"/>
</dbReference>
<evidence type="ECO:0000256" key="5">
    <source>
        <dbReference type="PROSITE-ProRule" id="PRU10007"/>
    </source>
</evidence>
<comment type="caution">
    <text evidence="8">The sequence shown here is derived from an EMBL/GenBank/DDBJ whole genome shotgun (WGS) entry which is preliminary data.</text>
</comment>
<dbReference type="FunFam" id="3.40.605.10:FF:000007">
    <property type="entry name" value="NAD/NADP-dependent betaine aldehyde dehydrogenase"/>
    <property type="match status" value="1"/>
</dbReference>
<dbReference type="GO" id="GO:0004029">
    <property type="term" value="F:aldehyde dehydrogenase (NAD+) activity"/>
    <property type="evidence" value="ECO:0007669"/>
    <property type="project" value="UniProtKB-EC"/>
</dbReference>
<dbReference type="PANTHER" id="PTHR42804:SF1">
    <property type="entry name" value="ALDEHYDE DEHYDROGENASE-RELATED"/>
    <property type="match status" value="1"/>
</dbReference>
<dbReference type="SUPFAM" id="SSF53720">
    <property type="entry name" value="ALDH-like"/>
    <property type="match status" value="1"/>
</dbReference>